<evidence type="ECO:0000313" key="3">
    <source>
        <dbReference type="EMBL" id="OIV36372.1"/>
    </source>
</evidence>
<dbReference type="EMBL" id="MLCF01000099">
    <property type="protein sequence ID" value="OIV36372.1"/>
    <property type="molecule type" value="Genomic_DNA"/>
</dbReference>
<dbReference type="Pfam" id="PF03816">
    <property type="entry name" value="LytR_cpsA_psr"/>
    <property type="match status" value="1"/>
</dbReference>
<proteinExistence type="inferred from homology"/>
<organism evidence="3 4">
    <name type="scientific">Mangrovactinospora gilvigrisea</name>
    <dbReference type="NCBI Taxonomy" id="1428644"/>
    <lineage>
        <taxon>Bacteria</taxon>
        <taxon>Bacillati</taxon>
        <taxon>Actinomycetota</taxon>
        <taxon>Actinomycetes</taxon>
        <taxon>Kitasatosporales</taxon>
        <taxon>Streptomycetaceae</taxon>
        <taxon>Mangrovactinospora</taxon>
    </lineage>
</organism>
<dbReference type="PANTHER" id="PTHR33392">
    <property type="entry name" value="POLYISOPRENYL-TEICHOIC ACID--PEPTIDOGLYCAN TEICHOIC ACID TRANSFERASE TAGU"/>
    <property type="match status" value="1"/>
</dbReference>
<evidence type="ECO:0000256" key="1">
    <source>
        <dbReference type="ARBA" id="ARBA00006068"/>
    </source>
</evidence>
<dbReference type="InterPro" id="IPR004474">
    <property type="entry name" value="LytR_CpsA_psr"/>
</dbReference>
<dbReference type="PANTHER" id="PTHR33392:SF6">
    <property type="entry name" value="POLYISOPRENYL-TEICHOIC ACID--PEPTIDOGLYCAN TEICHOIC ACID TRANSFERASE TAGU"/>
    <property type="match status" value="1"/>
</dbReference>
<name>A0A1J7C472_9ACTN</name>
<dbReference type="AlphaFoldDB" id="A0A1J7C472"/>
<evidence type="ECO:0000313" key="4">
    <source>
        <dbReference type="Proteomes" id="UP000243342"/>
    </source>
</evidence>
<reference evidence="3 4" key="1">
    <citation type="submission" date="2016-10" db="EMBL/GenBank/DDBJ databases">
        <title>Genome sequence of Streptomyces gilvigriseus MUSC 26.</title>
        <authorList>
            <person name="Lee L.-H."/>
            <person name="Ser H.-L."/>
        </authorList>
    </citation>
    <scope>NUCLEOTIDE SEQUENCE [LARGE SCALE GENOMIC DNA]</scope>
    <source>
        <strain evidence="3 4">MUSC 26</strain>
    </source>
</reference>
<comment type="similarity">
    <text evidence="1">Belongs to the LytR/CpsA/Psr (LCP) family.</text>
</comment>
<gene>
    <name evidence="3" type="ORF">BIV57_16695</name>
</gene>
<dbReference type="NCBIfam" id="TIGR00350">
    <property type="entry name" value="lytR_cpsA_psr"/>
    <property type="match status" value="1"/>
</dbReference>
<accession>A0A1J7C472</accession>
<protein>
    <recommendedName>
        <fullName evidence="2">Cell envelope-related transcriptional attenuator domain-containing protein</fullName>
    </recommendedName>
</protein>
<comment type="caution">
    <text evidence="3">The sequence shown here is derived from an EMBL/GenBank/DDBJ whole genome shotgun (WGS) entry which is preliminary data.</text>
</comment>
<dbReference type="InterPro" id="IPR050922">
    <property type="entry name" value="LytR/CpsA/Psr_CW_biosynth"/>
</dbReference>
<dbReference type="STRING" id="1428644.BIV57_16695"/>
<evidence type="ECO:0000259" key="2">
    <source>
        <dbReference type="Pfam" id="PF03816"/>
    </source>
</evidence>
<feature type="domain" description="Cell envelope-related transcriptional attenuator" evidence="2">
    <location>
        <begin position="86"/>
        <end position="229"/>
    </location>
</feature>
<sequence length="328" mass="35035">MLSGVLVLVLAVGGGAWWYISGLTGGIGHAKNVFDRSKLNGAGERPAADPAAGKAMNILMVGSDTRDGATTGSEGKDGFKTALGNRTDTMILMHVPSDRSAISSVSIPRDSWVPIPGHGEAKINAALSWGGPNLLVATVENLTKVRVDHYVAVDFEGFKTTIDQLGGVDITLDQALHDPQQKVSFSKGRNHFDGATALKFVRQRHGLPRGDFDRVVHQQMLLSAVAGKVLSQGVLSHPLKTRELLGSMTNTMTVDDGFSLSGMAGLAGSLKGIKQTDLEFRTIPTTGTGWRQKQSVVLLDPTRDAQLFDAIRKDTAWPDAKPSETWTP</sequence>
<dbReference type="Proteomes" id="UP000243342">
    <property type="component" value="Unassembled WGS sequence"/>
</dbReference>
<keyword evidence="4" id="KW-1185">Reference proteome</keyword>
<dbReference type="Gene3D" id="3.40.630.190">
    <property type="entry name" value="LCP protein"/>
    <property type="match status" value="1"/>
</dbReference>